<evidence type="ECO:0000256" key="3">
    <source>
        <dbReference type="ARBA" id="ARBA00005708"/>
    </source>
</evidence>
<dbReference type="GO" id="GO:0005737">
    <property type="term" value="C:cytoplasm"/>
    <property type="evidence" value="ECO:0007669"/>
    <property type="project" value="TreeGrafter"/>
</dbReference>
<dbReference type="GO" id="GO:0004150">
    <property type="term" value="F:dihydroneopterin aldolase activity"/>
    <property type="evidence" value="ECO:0007669"/>
    <property type="project" value="UniProtKB-UniRule"/>
</dbReference>
<name>C7N3I5_SLAHD</name>
<dbReference type="PANTHER" id="PTHR42844:SF1">
    <property type="entry name" value="DIHYDRONEOPTERIN ALDOLASE 1-RELATED"/>
    <property type="match status" value="1"/>
</dbReference>
<evidence type="ECO:0000256" key="4">
    <source>
        <dbReference type="ARBA" id="ARBA00022909"/>
    </source>
</evidence>
<evidence type="ECO:0000256" key="1">
    <source>
        <dbReference type="ARBA" id="ARBA00001353"/>
    </source>
</evidence>
<proteinExistence type="inferred from homology"/>
<dbReference type="SMART" id="SM00905">
    <property type="entry name" value="FolB"/>
    <property type="match status" value="1"/>
</dbReference>
<comment type="similarity">
    <text evidence="3 6">Belongs to the DHNA family.</text>
</comment>
<dbReference type="EC" id="4.1.2.25" evidence="6"/>
<dbReference type="Proteomes" id="UP000002026">
    <property type="component" value="Chromosome"/>
</dbReference>
<dbReference type="UniPathway" id="UPA00077">
    <property type="reaction ID" value="UER00154"/>
</dbReference>
<evidence type="ECO:0000259" key="7">
    <source>
        <dbReference type="SMART" id="SM00905"/>
    </source>
</evidence>
<dbReference type="PANTHER" id="PTHR42844">
    <property type="entry name" value="DIHYDRONEOPTERIN ALDOLASE 1-RELATED"/>
    <property type="match status" value="1"/>
</dbReference>
<dbReference type="NCBIfam" id="TIGR00526">
    <property type="entry name" value="folB_dom"/>
    <property type="match status" value="1"/>
</dbReference>
<dbReference type="EMBL" id="CP001684">
    <property type="protein sequence ID" value="ACV23708.1"/>
    <property type="molecule type" value="Genomic_DNA"/>
</dbReference>
<feature type="domain" description="Dihydroneopterin aldolase/epimerase" evidence="7">
    <location>
        <begin position="4"/>
        <end position="117"/>
    </location>
</feature>
<dbReference type="InterPro" id="IPR043133">
    <property type="entry name" value="GTP-CH-I_C/QueF"/>
</dbReference>
<dbReference type="Pfam" id="PF02152">
    <property type="entry name" value="FolB"/>
    <property type="match status" value="1"/>
</dbReference>
<reference evidence="8 9" key="1">
    <citation type="journal article" date="2009" name="Stand. Genomic Sci.">
        <title>Complete genome sequence of Slackia heliotrinireducens type strain (RHS 1).</title>
        <authorList>
            <person name="Pukall R."/>
            <person name="Lapidus A."/>
            <person name="Nolan M."/>
            <person name="Copeland A."/>
            <person name="Glavina Del Rio T."/>
            <person name="Lucas S."/>
            <person name="Chen F."/>
            <person name="Tice H."/>
            <person name="Cheng J.F."/>
            <person name="Chertkov O."/>
            <person name="Bruce D."/>
            <person name="Goodwin L."/>
            <person name="Kuske C."/>
            <person name="Brettin T."/>
            <person name="Detter J.C."/>
            <person name="Han C."/>
            <person name="Pitluck S."/>
            <person name="Pati A."/>
            <person name="Mavrommatis K."/>
            <person name="Ivanova N."/>
            <person name="Ovchinnikova G."/>
            <person name="Chen A."/>
            <person name="Palaniappan K."/>
            <person name="Schneider S."/>
            <person name="Rohde M."/>
            <person name="Chain P."/>
            <person name="D'haeseleer P."/>
            <person name="Goker M."/>
            <person name="Bristow J."/>
            <person name="Eisen J.A."/>
            <person name="Markowitz V."/>
            <person name="Kyrpides N.C."/>
            <person name="Klenk H.P."/>
            <person name="Hugenholtz P."/>
        </authorList>
    </citation>
    <scope>NUCLEOTIDE SEQUENCE [LARGE SCALE GENOMIC DNA]</scope>
    <source>
        <strain evidence="9">ATCC 29202 / DSM 20476 / NCTC 11029 / RHS 1</strain>
    </source>
</reference>
<dbReference type="SUPFAM" id="SSF55620">
    <property type="entry name" value="Tetrahydrobiopterin biosynthesis enzymes-like"/>
    <property type="match status" value="1"/>
</dbReference>
<dbReference type="NCBIfam" id="TIGR00525">
    <property type="entry name" value="folB"/>
    <property type="match status" value="1"/>
</dbReference>
<dbReference type="InterPro" id="IPR006157">
    <property type="entry name" value="FolB_dom"/>
</dbReference>
<dbReference type="STRING" id="471855.Shel_27090"/>
<evidence type="ECO:0000313" key="9">
    <source>
        <dbReference type="Proteomes" id="UP000002026"/>
    </source>
</evidence>
<dbReference type="KEGG" id="shi:Shel_27090"/>
<sequence>MDCVCINDLEVFAHHGVLPEEREQGQTFYVDVELRMDLSAPGKSDNLDDAVNYAEVCAYINDEMHAVTFDLIEAVAEHLAAGILERFDKVDSLRLTVKKPRAPIPLPFGCVSVTVERAR</sequence>
<dbReference type="HOGENOM" id="CLU_112632_1_3_11"/>
<accession>C7N3I5</accession>
<comment type="pathway">
    <text evidence="2 6">Cofactor biosynthesis; tetrahydrofolate biosynthesis; 2-amino-4-hydroxy-6-hydroxymethyl-7,8-dihydropteridine diphosphate from 7,8-dihydroneopterin triphosphate: step 3/4.</text>
</comment>
<dbReference type="GO" id="GO:0046654">
    <property type="term" value="P:tetrahydrofolate biosynthetic process"/>
    <property type="evidence" value="ECO:0007669"/>
    <property type="project" value="UniProtKB-UniRule"/>
</dbReference>
<dbReference type="eggNOG" id="COG1539">
    <property type="taxonomic scope" value="Bacteria"/>
</dbReference>
<evidence type="ECO:0000256" key="2">
    <source>
        <dbReference type="ARBA" id="ARBA00005013"/>
    </source>
</evidence>
<comment type="function">
    <text evidence="6">Catalyzes the conversion of 7,8-dihydroneopterin to 6-hydroxymethyl-7,8-dihydropterin.</text>
</comment>
<evidence type="ECO:0000256" key="6">
    <source>
        <dbReference type="RuleBase" id="RU362079"/>
    </source>
</evidence>
<gene>
    <name evidence="8" type="ordered locus">Shel_27090</name>
</gene>
<dbReference type="CDD" id="cd00534">
    <property type="entry name" value="DHNA_DHNTPE"/>
    <property type="match status" value="1"/>
</dbReference>
<keyword evidence="4 6" id="KW-0289">Folate biosynthesis</keyword>
<dbReference type="RefSeq" id="WP_012799805.1">
    <property type="nucleotide sequence ID" value="NC_013165.1"/>
</dbReference>
<dbReference type="InterPro" id="IPR006156">
    <property type="entry name" value="Dihydroneopterin_aldolase"/>
</dbReference>
<organism evidence="8 9">
    <name type="scientific">Slackia heliotrinireducens (strain ATCC 29202 / DSM 20476 / NCTC 11029 / RHS 1)</name>
    <name type="common">Peptococcus heliotrinreducens</name>
    <dbReference type="NCBI Taxonomy" id="471855"/>
    <lineage>
        <taxon>Bacteria</taxon>
        <taxon>Bacillati</taxon>
        <taxon>Actinomycetota</taxon>
        <taxon>Coriobacteriia</taxon>
        <taxon>Eggerthellales</taxon>
        <taxon>Eggerthellaceae</taxon>
        <taxon>Slackia</taxon>
    </lineage>
</organism>
<dbReference type="GO" id="GO:0046656">
    <property type="term" value="P:folic acid biosynthetic process"/>
    <property type="evidence" value="ECO:0007669"/>
    <property type="project" value="UniProtKB-UniRule"/>
</dbReference>
<evidence type="ECO:0000313" key="8">
    <source>
        <dbReference type="EMBL" id="ACV23708.1"/>
    </source>
</evidence>
<evidence type="ECO:0000256" key="5">
    <source>
        <dbReference type="ARBA" id="ARBA00023239"/>
    </source>
</evidence>
<dbReference type="AlphaFoldDB" id="C7N3I5"/>
<protein>
    <recommendedName>
        <fullName evidence="6">7,8-dihydroneopterin aldolase</fullName>
        <ecNumber evidence="6">4.1.2.25</ecNumber>
    </recommendedName>
</protein>
<keyword evidence="9" id="KW-1185">Reference proteome</keyword>
<comment type="catalytic activity">
    <reaction evidence="1 6">
        <text>7,8-dihydroneopterin = 6-hydroxymethyl-7,8-dihydropterin + glycolaldehyde</text>
        <dbReference type="Rhea" id="RHEA:10540"/>
        <dbReference type="ChEBI" id="CHEBI:17001"/>
        <dbReference type="ChEBI" id="CHEBI:17071"/>
        <dbReference type="ChEBI" id="CHEBI:44841"/>
        <dbReference type="EC" id="4.1.2.25"/>
    </reaction>
</comment>
<keyword evidence="5 6" id="KW-0456">Lyase</keyword>
<dbReference type="Gene3D" id="3.30.1130.10">
    <property type="match status" value="1"/>
</dbReference>